<keyword evidence="3" id="KW-1185">Reference proteome</keyword>
<evidence type="ECO:0000256" key="1">
    <source>
        <dbReference type="SAM" id="MobiDB-lite"/>
    </source>
</evidence>
<dbReference type="AlphaFoldDB" id="A0A7W6FZ52"/>
<evidence type="ECO:0000313" key="3">
    <source>
        <dbReference type="Proteomes" id="UP000561459"/>
    </source>
</evidence>
<dbReference type="Proteomes" id="UP000561459">
    <property type="component" value="Unassembled WGS sequence"/>
</dbReference>
<dbReference type="EMBL" id="JACIDY010000005">
    <property type="protein sequence ID" value="MBB3940710.1"/>
    <property type="molecule type" value="Genomic_DNA"/>
</dbReference>
<feature type="region of interest" description="Disordered" evidence="1">
    <location>
        <begin position="1"/>
        <end position="20"/>
    </location>
</feature>
<evidence type="ECO:0000313" key="2">
    <source>
        <dbReference type="EMBL" id="MBB3940710.1"/>
    </source>
</evidence>
<name>A0A7W6FZ52_9SPHN</name>
<protein>
    <submittedName>
        <fullName evidence="2">Uncharacterized protein</fullName>
    </submittedName>
</protein>
<proteinExistence type="predicted"/>
<accession>A0A7W6FZ52</accession>
<dbReference type="RefSeq" id="WP_183617296.1">
    <property type="nucleotide sequence ID" value="NZ_JACIDY010000005.1"/>
</dbReference>
<gene>
    <name evidence="2" type="ORF">GGR39_002367</name>
</gene>
<sequence length="83" mass="8982">MTMPGATEPQRAWAPPEPSLEQHNEIVACCERRFLRADEKLAAAATEHNESHAALCAARAARNEFVAANPDPQLAIPFSGEAE</sequence>
<organism evidence="2 3">
    <name type="scientific">Novosphingobium fluoreni</name>
    <dbReference type="NCBI Taxonomy" id="1391222"/>
    <lineage>
        <taxon>Bacteria</taxon>
        <taxon>Pseudomonadati</taxon>
        <taxon>Pseudomonadota</taxon>
        <taxon>Alphaproteobacteria</taxon>
        <taxon>Sphingomonadales</taxon>
        <taxon>Sphingomonadaceae</taxon>
        <taxon>Novosphingobium</taxon>
    </lineage>
</organism>
<comment type="caution">
    <text evidence="2">The sequence shown here is derived from an EMBL/GenBank/DDBJ whole genome shotgun (WGS) entry which is preliminary data.</text>
</comment>
<reference evidence="2 3" key="1">
    <citation type="submission" date="2020-08" db="EMBL/GenBank/DDBJ databases">
        <title>Genomic Encyclopedia of Type Strains, Phase IV (KMG-IV): sequencing the most valuable type-strain genomes for metagenomic binning, comparative biology and taxonomic classification.</title>
        <authorList>
            <person name="Goeker M."/>
        </authorList>
    </citation>
    <scope>NUCLEOTIDE SEQUENCE [LARGE SCALE GENOMIC DNA]</scope>
    <source>
        <strain evidence="2 3">DSM 27568</strain>
    </source>
</reference>